<dbReference type="eggNOG" id="COG3906">
    <property type="taxonomic scope" value="Bacteria"/>
</dbReference>
<dbReference type="HAMAP" id="MF_01448">
    <property type="entry name" value="UPF0473"/>
    <property type="match status" value="1"/>
</dbReference>
<reference evidence="3 4" key="2">
    <citation type="submission" date="2009-02" db="EMBL/GenBank/DDBJ databases">
        <title>Draft genome sequence of Holdemania filiformis DSM 12042.</title>
        <authorList>
            <person name="Sudarsanam P."/>
            <person name="Ley R."/>
            <person name="Guruge J."/>
            <person name="Turnbaugh P.J."/>
            <person name="Mahowald M."/>
            <person name="Liep D."/>
            <person name="Gordon J."/>
        </authorList>
    </citation>
    <scope>NUCLEOTIDE SEQUENCE [LARGE SCALE GENOMIC DNA]</scope>
    <source>
        <strain evidence="3 4">DSM 12042</strain>
    </source>
</reference>
<evidence type="ECO:0000256" key="1">
    <source>
        <dbReference type="ARBA" id="ARBA00008439"/>
    </source>
</evidence>
<reference evidence="3 4" key="1">
    <citation type="submission" date="2008-12" db="EMBL/GenBank/DDBJ databases">
        <authorList>
            <person name="Fulton L."/>
            <person name="Clifton S."/>
            <person name="Fulton B."/>
            <person name="Xu J."/>
            <person name="Minx P."/>
            <person name="Pepin K.H."/>
            <person name="Johnson M."/>
            <person name="Bhonagiri V."/>
            <person name="Nash W.E."/>
            <person name="Mardis E.R."/>
            <person name="Wilson R.K."/>
        </authorList>
    </citation>
    <scope>NUCLEOTIDE SEQUENCE [LARGE SCALE GENOMIC DNA]</scope>
    <source>
        <strain evidence="3 4">DSM 12042</strain>
    </source>
</reference>
<dbReference type="InterPro" id="IPR009711">
    <property type="entry name" value="UPF0473"/>
</dbReference>
<dbReference type="Pfam" id="PF06949">
    <property type="entry name" value="DUF1292"/>
    <property type="match status" value="1"/>
</dbReference>
<dbReference type="EMBL" id="ACCF01000222">
    <property type="protein sequence ID" value="EEF66315.1"/>
    <property type="molecule type" value="Genomic_DNA"/>
</dbReference>
<evidence type="ECO:0000313" key="4">
    <source>
        <dbReference type="Proteomes" id="UP000005950"/>
    </source>
</evidence>
<evidence type="ECO:0000313" key="3">
    <source>
        <dbReference type="EMBL" id="EEF66315.1"/>
    </source>
</evidence>
<dbReference type="STRING" id="545696.HOLDEFILI_03535"/>
<dbReference type="PANTHER" id="PTHR40066:SF1">
    <property type="entry name" value="UPF0473 PROTEIN CBO2561_CLC_2432"/>
    <property type="match status" value="1"/>
</dbReference>
<protein>
    <recommendedName>
        <fullName evidence="2">UPF0473 protein HOLDEFILI_03535</fullName>
    </recommendedName>
</protein>
<comment type="similarity">
    <text evidence="1 2">Belongs to the UPF0473 family.</text>
</comment>
<sequence>MNRKKEEKAMLESNKILITEEDGTETEMEILFTFDDDSRSKSYVLFTDPKDEEGEVFACSYTDEGEMEPVEDPEEWSMIEEVFGAFVEELDDAEVEE</sequence>
<dbReference type="AlphaFoldDB" id="B9YCH4"/>
<dbReference type="Proteomes" id="UP000005950">
    <property type="component" value="Unassembled WGS sequence"/>
</dbReference>
<proteinExistence type="inferred from homology"/>
<dbReference type="PANTHER" id="PTHR40066">
    <property type="entry name" value="UPF0473 PROTEIN CBO2561/CLC_2432"/>
    <property type="match status" value="1"/>
</dbReference>
<name>B9YCH4_9FIRM</name>
<organism evidence="3 4">
    <name type="scientific">Holdemania filiformis DSM 12042</name>
    <dbReference type="NCBI Taxonomy" id="545696"/>
    <lineage>
        <taxon>Bacteria</taxon>
        <taxon>Bacillati</taxon>
        <taxon>Bacillota</taxon>
        <taxon>Erysipelotrichia</taxon>
        <taxon>Erysipelotrichales</taxon>
        <taxon>Erysipelotrichaceae</taxon>
        <taxon>Holdemania</taxon>
    </lineage>
</organism>
<comment type="caution">
    <text evidence="3">The sequence shown here is derived from an EMBL/GenBank/DDBJ whole genome shotgun (WGS) entry which is preliminary data.</text>
</comment>
<gene>
    <name evidence="3" type="ORF">HOLDEFILI_03535</name>
</gene>
<evidence type="ECO:0000256" key="2">
    <source>
        <dbReference type="HAMAP-Rule" id="MF_01448"/>
    </source>
</evidence>
<accession>B9YCH4</accession>
<dbReference type="HOGENOM" id="CLU_146610_2_1_9"/>